<evidence type="ECO:0000259" key="11">
    <source>
        <dbReference type="Pfam" id="PF01095"/>
    </source>
</evidence>
<dbReference type="GO" id="GO:0045490">
    <property type="term" value="P:pectin catabolic process"/>
    <property type="evidence" value="ECO:0007669"/>
    <property type="project" value="UniProtKB-UniRule"/>
</dbReference>
<reference evidence="12" key="1">
    <citation type="submission" date="2022-07" db="EMBL/GenBank/DDBJ databases">
        <authorList>
            <person name="Macas J."/>
            <person name="Novak P."/>
            <person name="Neumann P."/>
        </authorList>
    </citation>
    <scope>NUCLEOTIDE SEQUENCE</scope>
</reference>
<keyword evidence="8 10" id="KW-0961">Cell wall biogenesis/degradation</keyword>
<evidence type="ECO:0000256" key="1">
    <source>
        <dbReference type="ARBA" id="ARBA00004191"/>
    </source>
</evidence>
<keyword evidence="5 10" id="KW-0732">Signal</keyword>
<dbReference type="GO" id="GO:0042545">
    <property type="term" value="P:cell wall modification"/>
    <property type="evidence" value="ECO:0007669"/>
    <property type="project" value="UniProtKB-UniRule"/>
</dbReference>
<comment type="caution">
    <text evidence="12">The sequence shown here is derived from an EMBL/GenBank/DDBJ whole genome shotgun (WGS) entry which is preliminary data.</text>
</comment>
<accession>A0AAV0FKZ3</accession>
<evidence type="ECO:0000256" key="3">
    <source>
        <dbReference type="ARBA" id="ARBA00022512"/>
    </source>
</evidence>
<evidence type="ECO:0000256" key="6">
    <source>
        <dbReference type="ARBA" id="ARBA00022801"/>
    </source>
</evidence>
<dbReference type="InterPro" id="IPR018040">
    <property type="entry name" value="Pectinesterase_Tyr_AS"/>
</dbReference>
<proteinExistence type="predicted"/>
<dbReference type="InterPro" id="IPR000070">
    <property type="entry name" value="Pectinesterase_cat"/>
</dbReference>
<name>A0AAV0FKZ3_9ASTE</name>
<keyword evidence="3 10" id="KW-0134">Cell wall</keyword>
<evidence type="ECO:0000256" key="4">
    <source>
        <dbReference type="ARBA" id="ARBA00022525"/>
    </source>
</evidence>
<dbReference type="EC" id="3.1.1.11" evidence="10"/>
<comment type="subcellular location">
    <subcellularLocation>
        <location evidence="1 10">Secreted</location>
        <location evidence="1 10">Cell wall</location>
    </subcellularLocation>
</comment>
<keyword evidence="13" id="KW-1185">Reference proteome</keyword>
<evidence type="ECO:0000313" key="12">
    <source>
        <dbReference type="EMBL" id="CAH9136224.1"/>
    </source>
</evidence>
<evidence type="ECO:0000256" key="8">
    <source>
        <dbReference type="ARBA" id="ARBA00023316"/>
    </source>
</evidence>
<dbReference type="PANTHER" id="PTHR31707">
    <property type="entry name" value="PECTINESTERASE"/>
    <property type="match status" value="1"/>
</dbReference>
<comment type="pathway">
    <text evidence="2 10">Glycan metabolism; pectin degradation; 2-dehydro-3-deoxy-D-gluconate from pectin: step 1/5.</text>
</comment>
<evidence type="ECO:0000256" key="5">
    <source>
        <dbReference type="ARBA" id="ARBA00022729"/>
    </source>
</evidence>
<dbReference type="InterPro" id="IPR011050">
    <property type="entry name" value="Pectin_lyase_fold/virulence"/>
</dbReference>
<comment type="catalytic activity">
    <reaction evidence="9 10">
        <text>[(1-&gt;4)-alpha-D-galacturonosyl methyl ester](n) + n H2O = [(1-&gt;4)-alpha-D-galacturonosyl](n) + n methanol + n H(+)</text>
        <dbReference type="Rhea" id="RHEA:22380"/>
        <dbReference type="Rhea" id="RHEA-COMP:14570"/>
        <dbReference type="Rhea" id="RHEA-COMP:14573"/>
        <dbReference type="ChEBI" id="CHEBI:15377"/>
        <dbReference type="ChEBI" id="CHEBI:15378"/>
        <dbReference type="ChEBI" id="CHEBI:17790"/>
        <dbReference type="ChEBI" id="CHEBI:140522"/>
        <dbReference type="ChEBI" id="CHEBI:140523"/>
        <dbReference type="EC" id="3.1.1.11"/>
    </reaction>
</comment>
<comment type="function">
    <text evidence="10">Acts in the modification of cell walls via demethylesterification of cell wall pectin.</text>
</comment>
<dbReference type="FunFam" id="2.160.20.10:FF:000001">
    <property type="entry name" value="Pectinesterase"/>
    <property type="match status" value="1"/>
</dbReference>
<organism evidence="12 13">
    <name type="scientific">Cuscuta epithymum</name>
    <dbReference type="NCBI Taxonomy" id="186058"/>
    <lineage>
        <taxon>Eukaryota</taxon>
        <taxon>Viridiplantae</taxon>
        <taxon>Streptophyta</taxon>
        <taxon>Embryophyta</taxon>
        <taxon>Tracheophyta</taxon>
        <taxon>Spermatophyta</taxon>
        <taxon>Magnoliopsida</taxon>
        <taxon>eudicotyledons</taxon>
        <taxon>Gunneridae</taxon>
        <taxon>Pentapetalae</taxon>
        <taxon>asterids</taxon>
        <taxon>lamiids</taxon>
        <taxon>Solanales</taxon>
        <taxon>Convolvulaceae</taxon>
        <taxon>Cuscuteae</taxon>
        <taxon>Cuscuta</taxon>
        <taxon>Cuscuta subgen. Cuscuta</taxon>
    </lineage>
</organism>
<evidence type="ECO:0000256" key="9">
    <source>
        <dbReference type="ARBA" id="ARBA00047928"/>
    </source>
</evidence>
<keyword evidence="7 10" id="KW-0063">Aspartyl esterase</keyword>
<evidence type="ECO:0000256" key="10">
    <source>
        <dbReference type="RuleBase" id="RU000589"/>
    </source>
</evidence>
<dbReference type="EMBL" id="CAMAPF010000993">
    <property type="protein sequence ID" value="CAH9136224.1"/>
    <property type="molecule type" value="Genomic_DNA"/>
</dbReference>
<dbReference type="SUPFAM" id="SSF51126">
    <property type="entry name" value="Pectin lyase-like"/>
    <property type="match status" value="1"/>
</dbReference>
<dbReference type="PROSITE" id="PS00800">
    <property type="entry name" value="PECTINESTERASE_1"/>
    <property type="match status" value="1"/>
</dbReference>
<dbReference type="Pfam" id="PF01095">
    <property type="entry name" value="Pectinesterase"/>
    <property type="match status" value="1"/>
</dbReference>
<evidence type="ECO:0000256" key="2">
    <source>
        <dbReference type="ARBA" id="ARBA00005184"/>
    </source>
</evidence>
<keyword evidence="4 10" id="KW-0964">Secreted</keyword>
<evidence type="ECO:0000313" key="13">
    <source>
        <dbReference type="Proteomes" id="UP001152523"/>
    </source>
</evidence>
<dbReference type="InterPro" id="IPR012334">
    <property type="entry name" value="Pectin_lyas_fold"/>
</dbReference>
<evidence type="ECO:0000256" key="7">
    <source>
        <dbReference type="ARBA" id="ARBA00023085"/>
    </source>
</evidence>
<sequence length="353" mass="38485">MRMMNIVLQCYWFFFAVTFGFTVPYVSGLTVTDGVFPGYVVAQDGTGDYTTVKEAVDEIDKISESWGRFVIYVKTGVYNENVEIYRSNVTLVGDGIGKTIITANKSSANGSSTYASATFAVDGSGFMARGITFRNTAGVGNGQAVAVRCSSDFAVFYHCSFEGYQDTLYYHSDHQFYRECDIYGTADFIFGFGAVVFQNCNIFVRNPSPGNTNTITADGRRDDGANRVGGGASFHKCTVTAAPDLKGSEASVRTYLGRPWSNYSTTVFMESFLDSLIDPAGWSAWMAVAPLNTLYYGEYMNYGPGASTAQRVNWAGYHVINDPAEASKFTVGEFIDGDSWLPSTDVPFISGLS</sequence>
<dbReference type="Proteomes" id="UP001152523">
    <property type="component" value="Unassembled WGS sequence"/>
</dbReference>
<keyword evidence="6 10" id="KW-0378">Hydrolase</keyword>
<feature type="domain" description="Pectinesterase catalytic" evidence="11">
    <location>
        <begin position="40"/>
        <end position="338"/>
    </location>
</feature>
<dbReference type="AlphaFoldDB" id="A0AAV0FKZ3"/>
<feature type="chain" id="PRO_5043100699" description="Pectinesterase" evidence="10">
    <location>
        <begin position="29"/>
        <end position="353"/>
    </location>
</feature>
<feature type="signal peptide" evidence="10">
    <location>
        <begin position="1"/>
        <end position="28"/>
    </location>
</feature>
<gene>
    <name evidence="12" type="ORF">CEPIT_LOCUS35120</name>
</gene>
<dbReference type="Gene3D" id="2.160.20.10">
    <property type="entry name" value="Single-stranded right-handed beta-helix, Pectin lyase-like"/>
    <property type="match status" value="1"/>
</dbReference>
<protein>
    <recommendedName>
        <fullName evidence="10">Pectinesterase</fullName>
        <ecNumber evidence="10">3.1.1.11</ecNumber>
    </recommendedName>
</protein>
<dbReference type="GO" id="GO:0030599">
    <property type="term" value="F:pectinesterase activity"/>
    <property type="evidence" value="ECO:0007669"/>
    <property type="project" value="UniProtKB-UniRule"/>
</dbReference>